<gene>
    <name evidence="1" type="ORF">EZS28_028590</name>
</gene>
<evidence type="ECO:0000313" key="1">
    <source>
        <dbReference type="EMBL" id="KAA6375883.1"/>
    </source>
</evidence>
<sequence length="180" mass="20722">MNSEKSITARHQYVAKTLLSQGPLMQIMQNPNQLPSADEILVLSNFLANTVQSGVEGSSNIITVENVRLLIEFVQLRSPLTLGELLTALHVLETLLRKCREKNDNTVSAENLGTALVCIFIVTLKFLRDIPYRNSWWAQKFNMNLQTINESEVVILQLMDWQMWMSDKSFIRFYSRVFRV</sequence>
<reference evidence="1 2" key="1">
    <citation type="submission" date="2019-03" db="EMBL/GenBank/DDBJ databases">
        <title>Single cell metagenomics reveals metabolic interactions within the superorganism composed of flagellate Streblomastix strix and complex community of Bacteroidetes bacteria on its surface.</title>
        <authorList>
            <person name="Treitli S.C."/>
            <person name="Kolisko M."/>
            <person name="Husnik F."/>
            <person name="Keeling P."/>
            <person name="Hampl V."/>
        </authorList>
    </citation>
    <scope>NUCLEOTIDE SEQUENCE [LARGE SCALE GENOMIC DNA]</scope>
    <source>
        <strain evidence="1">ST1C</strain>
    </source>
</reference>
<dbReference type="CDD" id="cd20557">
    <property type="entry name" value="CYCLIN_ScPCL1-like"/>
    <property type="match status" value="1"/>
</dbReference>
<name>A0A5J4V062_9EUKA</name>
<dbReference type="Proteomes" id="UP000324800">
    <property type="component" value="Unassembled WGS sequence"/>
</dbReference>
<proteinExistence type="predicted"/>
<evidence type="ECO:0008006" key="3">
    <source>
        <dbReference type="Google" id="ProtNLM"/>
    </source>
</evidence>
<dbReference type="AlphaFoldDB" id="A0A5J4V062"/>
<organism evidence="1 2">
    <name type="scientific">Streblomastix strix</name>
    <dbReference type="NCBI Taxonomy" id="222440"/>
    <lineage>
        <taxon>Eukaryota</taxon>
        <taxon>Metamonada</taxon>
        <taxon>Preaxostyla</taxon>
        <taxon>Oxymonadida</taxon>
        <taxon>Streblomastigidae</taxon>
        <taxon>Streblomastix</taxon>
    </lineage>
</organism>
<comment type="caution">
    <text evidence="1">The sequence shown here is derived from an EMBL/GenBank/DDBJ whole genome shotgun (WGS) entry which is preliminary data.</text>
</comment>
<dbReference type="OrthoDB" id="286814at2759"/>
<accession>A0A5J4V062</accession>
<dbReference type="Gene3D" id="1.10.472.10">
    <property type="entry name" value="Cyclin-like"/>
    <property type="match status" value="1"/>
</dbReference>
<protein>
    <recommendedName>
        <fullName evidence="3">Cyclin N-terminal domain-containing protein</fullName>
    </recommendedName>
</protein>
<evidence type="ECO:0000313" key="2">
    <source>
        <dbReference type="Proteomes" id="UP000324800"/>
    </source>
</evidence>
<dbReference type="EMBL" id="SNRW01010922">
    <property type="protein sequence ID" value="KAA6375883.1"/>
    <property type="molecule type" value="Genomic_DNA"/>
</dbReference>